<keyword evidence="1" id="KW-1133">Transmembrane helix</keyword>
<gene>
    <name evidence="2" type="ORF">EJ997_01040</name>
</gene>
<evidence type="ECO:0000313" key="2">
    <source>
        <dbReference type="EMBL" id="AZQ76119.1"/>
    </source>
</evidence>
<keyword evidence="1" id="KW-0472">Membrane</keyword>
<evidence type="ECO:0000313" key="3">
    <source>
        <dbReference type="Proteomes" id="UP000280344"/>
    </source>
</evidence>
<name>A0A3Q9G2J3_9ACTO</name>
<dbReference type="RefSeq" id="WP_126702928.1">
    <property type="nucleotide sequence ID" value="NZ_CP034593.1"/>
</dbReference>
<dbReference type="Proteomes" id="UP000280344">
    <property type="component" value="Chromosome"/>
</dbReference>
<sequence>MIRGDTIIPVSVEALDHLAGSTSVESFLELRKSLMTDDANGRDEAVSTNNRPAIIAGIILAVFLASTLTITWLRRSPNAPSRSRS</sequence>
<protein>
    <submittedName>
        <fullName evidence="2">Uncharacterized protein</fullName>
    </submittedName>
</protein>
<accession>A0A3Q9G2J3</accession>
<reference evidence="2 3" key="1">
    <citation type="submission" date="2018-12" db="EMBL/GenBank/DDBJ databases">
        <title>Complete genome sequence of Flaviflexus sp. H23T48.</title>
        <authorList>
            <person name="Bae J.-W."/>
            <person name="Lee J.-Y."/>
        </authorList>
    </citation>
    <scope>NUCLEOTIDE SEQUENCE [LARGE SCALE GENOMIC DNA]</scope>
    <source>
        <strain evidence="2 3">H23T48</strain>
    </source>
</reference>
<proteinExistence type="predicted"/>
<dbReference type="KEGG" id="flh:EJ997_01040"/>
<keyword evidence="3" id="KW-1185">Reference proteome</keyword>
<dbReference type="OrthoDB" id="2116951at201174"/>
<feature type="transmembrane region" description="Helical" evidence="1">
    <location>
        <begin position="53"/>
        <end position="73"/>
    </location>
</feature>
<dbReference type="AlphaFoldDB" id="A0A3Q9G2J3"/>
<keyword evidence="1" id="KW-0812">Transmembrane</keyword>
<dbReference type="EMBL" id="CP034593">
    <property type="protein sequence ID" value="AZQ76119.1"/>
    <property type="molecule type" value="Genomic_DNA"/>
</dbReference>
<organism evidence="2 3">
    <name type="scientific">Flaviflexus ciconiae</name>
    <dbReference type="NCBI Taxonomy" id="2496867"/>
    <lineage>
        <taxon>Bacteria</taxon>
        <taxon>Bacillati</taxon>
        <taxon>Actinomycetota</taxon>
        <taxon>Actinomycetes</taxon>
        <taxon>Actinomycetales</taxon>
        <taxon>Actinomycetaceae</taxon>
        <taxon>Flaviflexus</taxon>
    </lineage>
</organism>
<evidence type="ECO:0000256" key="1">
    <source>
        <dbReference type="SAM" id="Phobius"/>
    </source>
</evidence>